<evidence type="ECO:0000313" key="2">
    <source>
        <dbReference type="Proteomes" id="UP000053232"/>
    </source>
</evidence>
<proteinExistence type="predicted"/>
<name>A0A073HZ45_9SPIT</name>
<keyword evidence="2" id="KW-1185">Reference proteome</keyword>
<sequence>MNSKHKQDQIIRELDSKNLEFIGLVETRLQSIDVLNNKNIAQTYFARKGGVLAVNGGRIFMKTVKILKQFLTLQHLQYGKVPPPYIYSIYSTLLDEKVKELQNRLIYMIESLKSKYKNQSIIVIGCFKLPYQRSMQETSLRGNPRIHSSRSGNSQKRNQLDLIFSCGETIFQLGDRPVEINRPQTNFSKTKNKIPGQGTQTIRQREKLQSLRYKEIMLENINRRLDKAFLRRTSTIQYKNALKKSQKSIVRQNIGIINCQIGQQRAMVKIQTTNLMKRSLIRTKLLEIWNNVKKEMMSKFSCTWLKDQLKLRNNQNQ</sequence>
<organism evidence="1 2">
    <name type="scientific">Oxytricha trifallax</name>
    <dbReference type="NCBI Taxonomy" id="1172189"/>
    <lineage>
        <taxon>Eukaryota</taxon>
        <taxon>Sar</taxon>
        <taxon>Alveolata</taxon>
        <taxon>Ciliophora</taxon>
        <taxon>Intramacronucleata</taxon>
        <taxon>Spirotrichea</taxon>
        <taxon>Stichotrichia</taxon>
        <taxon>Sporadotrichida</taxon>
        <taxon>Oxytrichidae</taxon>
        <taxon>Oxytrichinae</taxon>
        <taxon>Oxytricha</taxon>
    </lineage>
</organism>
<accession>A0A073HZ45</accession>
<gene>
    <name evidence="1" type="ORF">OXYTRIMIC_297</name>
</gene>
<comment type="caution">
    <text evidence="1">The sequence shown here is derived from an EMBL/GenBank/DDBJ whole genome shotgun (WGS) entry which is preliminary data.</text>
</comment>
<protein>
    <submittedName>
        <fullName evidence="1">Uncharacterized protein</fullName>
    </submittedName>
</protein>
<dbReference type="AlphaFoldDB" id="A0A073HZ45"/>
<reference evidence="2" key="1">
    <citation type="journal article" date="2014" name="Cell">
        <title>The Architecture of a Scrambled Genome Reveals Massive Levels of Genomic Rearrangement during Development.</title>
        <authorList>
            <person name="Chen X."/>
            <person name="Bracht J.R."/>
            <person name="Goldman A.D."/>
            <person name="Dolzhenko E."/>
            <person name="Clay D.M."/>
            <person name="Swart E.C."/>
            <person name="Perlman D.H."/>
            <person name="Doak T.G."/>
            <person name="Stuart A."/>
            <person name="Amemiya C.T."/>
            <person name="Sebra R.P."/>
            <person name="Landweber L.F."/>
        </authorList>
    </citation>
    <scope>NUCLEOTIDE SEQUENCE [LARGE SCALE GENOMIC DNA]</scope>
    <source>
        <strain evidence="2">JRB310</strain>
    </source>
</reference>
<evidence type="ECO:0000313" key="1">
    <source>
        <dbReference type="EMBL" id="KEJ82714.1"/>
    </source>
</evidence>
<dbReference type="Proteomes" id="UP000053232">
    <property type="component" value="Unassembled WGS sequence"/>
</dbReference>
<dbReference type="EMBL" id="ARYC01005847">
    <property type="protein sequence ID" value="KEJ82714.1"/>
    <property type="molecule type" value="Genomic_DNA"/>
</dbReference>